<gene>
    <name evidence="1" type="ORF">WM40_13125</name>
</gene>
<organism evidence="1 2">
    <name type="scientific">Robbsia andropogonis</name>
    <dbReference type="NCBI Taxonomy" id="28092"/>
    <lineage>
        <taxon>Bacteria</taxon>
        <taxon>Pseudomonadati</taxon>
        <taxon>Pseudomonadota</taxon>
        <taxon>Betaproteobacteria</taxon>
        <taxon>Burkholderiales</taxon>
        <taxon>Burkholderiaceae</taxon>
        <taxon>Robbsia</taxon>
    </lineage>
</organism>
<dbReference type="Proteomes" id="UP000033618">
    <property type="component" value="Unassembled WGS sequence"/>
</dbReference>
<evidence type="ECO:0000313" key="1">
    <source>
        <dbReference type="EMBL" id="KKB63176.1"/>
    </source>
</evidence>
<dbReference type="AlphaFoldDB" id="A0A0F5JZ71"/>
<protein>
    <submittedName>
        <fullName evidence="1">Uncharacterized protein</fullName>
    </submittedName>
</protein>
<evidence type="ECO:0000313" key="2">
    <source>
        <dbReference type="Proteomes" id="UP000033618"/>
    </source>
</evidence>
<name>A0A0F5JZ71_9BURK</name>
<sequence length="71" mass="8332">MSDPRPVAATGSWWLTIRVMHDRITRNQYNQIIGWIPAIEHTIRFTVCTGDGGMTLNRRHQPAAYQQRRWP</sequence>
<comment type="caution">
    <text evidence="1">The sequence shown here is derived from an EMBL/GenBank/DDBJ whole genome shotgun (WGS) entry which is preliminary data.</text>
</comment>
<reference evidence="1 2" key="1">
    <citation type="submission" date="2015-03" db="EMBL/GenBank/DDBJ databases">
        <title>Draft Genome Sequence of Burkholderia andropogonis type strain ICMP2807, isolated from Sorghum bicolor.</title>
        <authorList>
            <person name="Lopes-Santos L."/>
            <person name="Castro D.B."/>
            <person name="Ottoboni L.M."/>
            <person name="Park D."/>
            <person name="Weirc B.S."/>
            <person name="Destefano S.A."/>
        </authorList>
    </citation>
    <scope>NUCLEOTIDE SEQUENCE [LARGE SCALE GENOMIC DNA]</scope>
    <source>
        <strain evidence="1 2">ICMP2807</strain>
    </source>
</reference>
<dbReference type="PATRIC" id="fig|28092.6.peg.3088"/>
<keyword evidence="2" id="KW-1185">Reference proteome</keyword>
<dbReference type="EMBL" id="LAQU01000012">
    <property type="protein sequence ID" value="KKB63176.1"/>
    <property type="molecule type" value="Genomic_DNA"/>
</dbReference>
<accession>A0A0F5JZ71</accession>
<proteinExistence type="predicted"/>